<dbReference type="Proteomes" id="UP000039370">
    <property type="component" value="Unassembled WGS sequence"/>
</dbReference>
<name>A0A0B7I3Q4_9FLAO</name>
<evidence type="ECO:0000313" key="1">
    <source>
        <dbReference type="EMBL" id="CEN46275.1"/>
    </source>
</evidence>
<accession>A0A0B7I3Q4</accession>
<proteinExistence type="predicted"/>
<gene>
    <name evidence="1" type="ORF">CCAN11_1020002</name>
</gene>
<protein>
    <submittedName>
        <fullName evidence="1">Uncharacterized protein</fullName>
    </submittedName>
</protein>
<organism evidence="1 2">
    <name type="scientific">Capnocytophaga canimorsus</name>
    <dbReference type="NCBI Taxonomy" id="28188"/>
    <lineage>
        <taxon>Bacteria</taxon>
        <taxon>Pseudomonadati</taxon>
        <taxon>Bacteroidota</taxon>
        <taxon>Flavobacteriia</taxon>
        <taxon>Flavobacteriales</taxon>
        <taxon>Flavobacteriaceae</taxon>
        <taxon>Capnocytophaga</taxon>
    </lineage>
</organism>
<evidence type="ECO:0000313" key="2">
    <source>
        <dbReference type="Proteomes" id="UP000039370"/>
    </source>
</evidence>
<sequence>MCGDSTYTDYLLENKVFNKYGVFLKTQHKKNSKRIDNKQNSM</sequence>
<dbReference type="EMBL" id="CDOK01000005">
    <property type="protein sequence ID" value="CEN46275.1"/>
    <property type="molecule type" value="Genomic_DNA"/>
</dbReference>
<dbReference type="AlphaFoldDB" id="A0A0B7I3Q4"/>
<reference evidence="2" key="1">
    <citation type="submission" date="2015-01" db="EMBL/GenBank/DDBJ databases">
        <authorList>
            <person name="MANFREDI Pablo"/>
        </authorList>
    </citation>
    <scope>NUCLEOTIDE SEQUENCE [LARGE SCALE GENOMIC DNA]</scope>
    <source>
        <strain evidence="2">Cc11</strain>
    </source>
</reference>